<organism evidence="3 4">
    <name type="scientific">Caenorhabditis nigoni</name>
    <dbReference type="NCBI Taxonomy" id="1611254"/>
    <lineage>
        <taxon>Eukaryota</taxon>
        <taxon>Metazoa</taxon>
        <taxon>Ecdysozoa</taxon>
        <taxon>Nematoda</taxon>
        <taxon>Chromadorea</taxon>
        <taxon>Rhabditida</taxon>
        <taxon>Rhabditina</taxon>
        <taxon>Rhabditomorpha</taxon>
        <taxon>Rhabditoidea</taxon>
        <taxon>Rhabditidae</taxon>
        <taxon>Peloderinae</taxon>
        <taxon>Caenorhabditis</taxon>
    </lineage>
</organism>
<protein>
    <recommendedName>
        <fullName evidence="2">SPK domain-containing protein</fullName>
    </recommendedName>
</protein>
<name>A0A2G5U217_9PELO</name>
<dbReference type="Proteomes" id="UP000230233">
    <property type="component" value="Chromosome IV"/>
</dbReference>
<evidence type="ECO:0000256" key="1">
    <source>
        <dbReference type="SAM" id="MobiDB-lite"/>
    </source>
</evidence>
<accession>A0A2G5U217</accession>
<dbReference type="AlphaFoldDB" id="A0A2G5U217"/>
<dbReference type="OrthoDB" id="5875512at2759"/>
<comment type="caution">
    <text evidence="3">The sequence shown here is derived from an EMBL/GenBank/DDBJ whole genome shotgun (WGS) entry which is preliminary data.</text>
</comment>
<dbReference type="Pfam" id="PF04435">
    <property type="entry name" value="SPK"/>
    <property type="match status" value="3"/>
</dbReference>
<dbReference type="PANTHER" id="PTHR23362">
    <property type="entry name" value="L-PLASTIN-RELATED"/>
    <property type="match status" value="1"/>
</dbReference>
<keyword evidence="4" id="KW-1185">Reference proteome</keyword>
<feature type="domain" description="SPK" evidence="2">
    <location>
        <begin position="14"/>
        <end position="124"/>
    </location>
</feature>
<feature type="region of interest" description="Disordered" evidence="1">
    <location>
        <begin position="255"/>
        <end position="290"/>
    </location>
</feature>
<gene>
    <name evidence="3" type="primary">Cnig_chr_IV.g13517</name>
    <name evidence="3" type="ORF">B9Z55_013517</name>
</gene>
<sequence length="636" mass="73570">MRTLRCRGIDENSEDVVIWRFVASRIRTPDGKICPFVDGDATWQEFKKSHKGSPKSAEYYAKKFDKVLAPNLEFAPFEDHQKLDLFWALGMPITKSFLRKVRHEYQVTCDTNWYITSYKDMGEHEQWVEPSGKVAEEKSINSQEMWKFLSSVIRDPVTKLSNRYTVSPDTWIELYLKNSLAAHEHYLNEMAPNLHMEPFEMHEKIDLYWALGIVVNKKYLRKLHKHYDLTMGRKGVILVYSKKISDSETPKASKKRKIDYRLKNSEDVDPNDVTDSPEFPHPQAEAEKDPRGRFSNFSMAEIWNFLLRIAKHPETGEFQKYSITEETWQKFREELSSGMNSNKSAESYAKYFHSTLSSKLHLSKINVHDKIALYWSLEIPINLQFIEKMECQYEFKISSQGVLISYTRKSQGERSNWWPKPSVIWDFVLEKSINSCGMLIAGTVDVESVDFWKQFNSKFNINKNPMEICRHFNTDLIPVLEDERLPLEKKLSIFHALKIPIKPEFLKKCQKFAKIKVCTSTGTIKSFGMLKNVPDIVEEASFSNDFDEFSQNSSFLSDVAGCSDAPSSSGTEFLSLQNREFLKNSKTSCGVPGSEFLEALDVIGGAELRKEYENLNDKAIPTEMIEELFQKALDAV</sequence>
<evidence type="ECO:0000313" key="3">
    <source>
        <dbReference type="EMBL" id="PIC33590.1"/>
    </source>
</evidence>
<dbReference type="EMBL" id="PDUG01000004">
    <property type="protein sequence ID" value="PIC33590.1"/>
    <property type="molecule type" value="Genomic_DNA"/>
</dbReference>
<reference evidence="4" key="1">
    <citation type="submission" date="2017-10" db="EMBL/GenBank/DDBJ databases">
        <title>Rapid genome shrinkage in a self-fertile nematode reveals novel sperm competition proteins.</title>
        <authorList>
            <person name="Yin D."/>
            <person name="Schwarz E.M."/>
            <person name="Thomas C.G."/>
            <person name="Felde R.L."/>
            <person name="Korf I.F."/>
            <person name="Cutter A.D."/>
            <person name="Schartner C.M."/>
            <person name="Ralston E.J."/>
            <person name="Meyer B.J."/>
            <person name="Haag E.S."/>
        </authorList>
    </citation>
    <scope>NUCLEOTIDE SEQUENCE [LARGE SCALE GENOMIC DNA]</scope>
    <source>
        <strain evidence="4">JU1422</strain>
    </source>
</reference>
<dbReference type="InterPro" id="IPR006570">
    <property type="entry name" value="SPK_dom"/>
</dbReference>
<dbReference type="PANTHER" id="PTHR23362:SF9">
    <property type="entry name" value="SPK DOMAIN-CONTAINING PROTEIN"/>
    <property type="match status" value="1"/>
</dbReference>
<evidence type="ECO:0000259" key="2">
    <source>
        <dbReference type="SMART" id="SM00583"/>
    </source>
</evidence>
<dbReference type="SMART" id="SM00583">
    <property type="entry name" value="SPK"/>
    <property type="match status" value="1"/>
</dbReference>
<dbReference type="InterPro" id="IPR053315">
    <property type="entry name" value="Peptidase_C14A"/>
</dbReference>
<proteinExistence type="predicted"/>
<evidence type="ECO:0000313" key="4">
    <source>
        <dbReference type="Proteomes" id="UP000230233"/>
    </source>
</evidence>